<keyword evidence="4" id="KW-1185">Reference proteome</keyword>
<protein>
    <recommendedName>
        <fullName evidence="2">Outer membrane protein beta-barrel domain-containing protein</fullName>
    </recommendedName>
</protein>
<gene>
    <name evidence="3" type="ORF">Aconfl_29810</name>
</gene>
<reference evidence="3 4" key="1">
    <citation type="submission" date="2023-08" db="EMBL/GenBank/DDBJ databases">
        <title>Draft genome sequence of Algoriphagus confluentis.</title>
        <authorList>
            <person name="Takatani N."/>
            <person name="Hosokawa M."/>
            <person name="Sawabe T."/>
        </authorList>
    </citation>
    <scope>NUCLEOTIDE SEQUENCE [LARGE SCALE GENOMIC DNA]</scope>
    <source>
        <strain evidence="3 4">NBRC 111222</strain>
    </source>
</reference>
<dbReference type="Proteomes" id="UP001338309">
    <property type="component" value="Unassembled WGS sequence"/>
</dbReference>
<dbReference type="RefSeq" id="WP_338225047.1">
    <property type="nucleotide sequence ID" value="NZ_BTPD01000009.1"/>
</dbReference>
<keyword evidence="1" id="KW-0732">Signal</keyword>
<dbReference type="Pfam" id="PF13568">
    <property type="entry name" value="OMP_b-brl_2"/>
    <property type="match status" value="1"/>
</dbReference>
<sequence>MKKVLLLLFVMGIVGSAQAQFGVRAGFTSSNFSDTNFDTRSGFHAGVYYSFGENFLKVEPGLFYSQKGYTGTDDQGRSIDEQLNYVEIPILFRLSLIPAVNVFLGPQISFLASRNYQLGDVTSNSLEVLTGYDLAGVAGAQLVLPLNFNIQASYDFGIRSLNYFNTEVKNQAFKVSLGYSF</sequence>
<organism evidence="3 4">
    <name type="scientific">Algoriphagus confluentis</name>
    <dbReference type="NCBI Taxonomy" id="1697556"/>
    <lineage>
        <taxon>Bacteria</taxon>
        <taxon>Pseudomonadati</taxon>
        <taxon>Bacteroidota</taxon>
        <taxon>Cytophagia</taxon>
        <taxon>Cytophagales</taxon>
        <taxon>Cyclobacteriaceae</taxon>
        <taxon>Algoriphagus</taxon>
    </lineage>
</organism>
<feature type="signal peptide" evidence="1">
    <location>
        <begin position="1"/>
        <end position="19"/>
    </location>
</feature>
<feature type="chain" id="PRO_5045435797" description="Outer membrane protein beta-barrel domain-containing protein" evidence="1">
    <location>
        <begin position="20"/>
        <end position="181"/>
    </location>
</feature>
<name>A0ABQ6PT34_9BACT</name>
<comment type="caution">
    <text evidence="3">The sequence shown here is derived from an EMBL/GenBank/DDBJ whole genome shotgun (WGS) entry which is preliminary data.</text>
</comment>
<dbReference type="EMBL" id="BTPD01000009">
    <property type="protein sequence ID" value="GMQ30338.1"/>
    <property type="molecule type" value="Genomic_DNA"/>
</dbReference>
<proteinExistence type="predicted"/>
<evidence type="ECO:0000256" key="1">
    <source>
        <dbReference type="SAM" id="SignalP"/>
    </source>
</evidence>
<feature type="domain" description="Outer membrane protein beta-barrel" evidence="2">
    <location>
        <begin position="19"/>
        <end position="161"/>
    </location>
</feature>
<dbReference type="InterPro" id="IPR011250">
    <property type="entry name" value="OMP/PagP_B-barrel"/>
</dbReference>
<evidence type="ECO:0000259" key="2">
    <source>
        <dbReference type="Pfam" id="PF13568"/>
    </source>
</evidence>
<evidence type="ECO:0000313" key="3">
    <source>
        <dbReference type="EMBL" id="GMQ30338.1"/>
    </source>
</evidence>
<dbReference type="InterPro" id="IPR025665">
    <property type="entry name" value="Beta-barrel_OMP_2"/>
</dbReference>
<evidence type="ECO:0000313" key="4">
    <source>
        <dbReference type="Proteomes" id="UP001338309"/>
    </source>
</evidence>
<accession>A0ABQ6PT34</accession>
<dbReference type="SUPFAM" id="SSF56925">
    <property type="entry name" value="OMPA-like"/>
    <property type="match status" value="1"/>
</dbReference>